<sequence>MDMKDWLRLRPYLHISPRLGGKNLKATKCYISSYVKKKENIAAHRFSPLLHYKIVDHRYKRDKNNIIEGGKVGRSYKAKIRPIYYPNHLDAQIFAYYSHLIEKKLNPIYESNVDLNNSVIGYRAIRFDEHRNKCTIDFAKEVFDFISTNEACELSVVCLDITSFFDNLDHKKLKQSWGKLFDQNILDIDHYQVFRAVTNASYVDLEELIPLIPDFDKQKVTLLKNSKYKSLFKTFPQFRSIIYQHKLLRRYDSKNEKKGIPQGTPISATLSNLYFLNADIEITKMASTVKGLYRRYSDDILLVLPTEHIDWAICKIKEIIENDLWLELQDKKTISAHLSRENIDLPWNIKVCDWQNCVMDKPISYLGFDFDGKNIRIRNSSISKYYRSLKRAIRRRAFYARVQVAKNKSAEIKKDAWLFRAGIFRGKTHLGAARKKVNGKVFWGNYISYAHTAARIMGNEASVGINKQMKNHWKVVTREIKKFETAYNLPKAPKATRYTK</sequence>
<dbReference type="InterPro" id="IPR043502">
    <property type="entry name" value="DNA/RNA_pol_sf"/>
</dbReference>
<dbReference type="EMBL" id="VBSN01000027">
    <property type="protein sequence ID" value="KAA6440380.1"/>
    <property type="molecule type" value="Genomic_DNA"/>
</dbReference>
<dbReference type="Proteomes" id="UP000323994">
    <property type="component" value="Unassembled WGS sequence"/>
</dbReference>
<dbReference type="AlphaFoldDB" id="A0A5M8QZA1"/>
<evidence type="ECO:0000313" key="3">
    <source>
        <dbReference type="Proteomes" id="UP000323994"/>
    </source>
</evidence>
<evidence type="ECO:0000313" key="2">
    <source>
        <dbReference type="EMBL" id="KAA6440380.1"/>
    </source>
</evidence>
<keyword evidence="3" id="KW-1185">Reference proteome</keyword>
<dbReference type="PROSITE" id="PS50878">
    <property type="entry name" value="RT_POL"/>
    <property type="match status" value="1"/>
</dbReference>
<protein>
    <recommendedName>
        <fullName evidence="1">Reverse transcriptase domain-containing protein</fullName>
    </recommendedName>
</protein>
<organism evidence="2 3">
    <name type="scientific">Dyadobacter flavalbus</name>
    <dbReference type="NCBI Taxonomy" id="2579942"/>
    <lineage>
        <taxon>Bacteria</taxon>
        <taxon>Pseudomonadati</taxon>
        <taxon>Bacteroidota</taxon>
        <taxon>Cytophagia</taxon>
        <taxon>Cytophagales</taxon>
        <taxon>Spirosomataceae</taxon>
        <taxon>Dyadobacter</taxon>
    </lineage>
</organism>
<comment type="caution">
    <text evidence="2">The sequence shown here is derived from an EMBL/GenBank/DDBJ whole genome shotgun (WGS) entry which is preliminary data.</text>
</comment>
<reference evidence="2 3" key="1">
    <citation type="submission" date="2019-05" db="EMBL/GenBank/DDBJ databases">
        <authorList>
            <person name="Qu J.-H."/>
        </authorList>
    </citation>
    <scope>NUCLEOTIDE SEQUENCE [LARGE SCALE GENOMIC DNA]</scope>
    <source>
        <strain evidence="2 3">NS28</strain>
    </source>
</reference>
<proteinExistence type="predicted"/>
<dbReference type="SUPFAM" id="SSF56672">
    <property type="entry name" value="DNA/RNA polymerases"/>
    <property type="match status" value="1"/>
</dbReference>
<dbReference type="InterPro" id="IPR000477">
    <property type="entry name" value="RT_dom"/>
</dbReference>
<gene>
    <name evidence="2" type="ORF">FEM33_07195</name>
</gene>
<feature type="domain" description="Reverse transcriptase" evidence="1">
    <location>
        <begin position="1"/>
        <end position="370"/>
    </location>
</feature>
<evidence type="ECO:0000259" key="1">
    <source>
        <dbReference type="PROSITE" id="PS50878"/>
    </source>
</evidence>
<name>A0A5M8QZA1_9BACT</name>
<accession>A0A5M8QZA1</accession>